<keyword evidence="2" id="KW-1133">Transmembrane helix</keyword>
<dbReference type="OrthoDB" id="4729390at2"/>
<dbReference type="RefSeq" id="WP_065142571.1">
    <property type="nucleotide sequence ID" value="NZ_LZLS01000023.1"/>
</dbReference>
<evidence type="ECO:0000256" key="1">
    <source>
        <dbReference type="SAM" id="MobiDB-lite"/>
    </source>
</evidence>
<evidence type="ECO:0000259" key="3">
    <source>
        <dbReference type="Pfam" id="PF05305"/>
    </source>
</evidence>
<protein>
    <recommendedName>
        <fullName evidence="3">DUF732 domain-containing protein</fullName>
    </recommendedName>
</protein>
<dbReference type="EMBL" id="LZLS01000023">
    <property type="protein sequence ID" value="OBK30719.1"/>
    <property type="molecule type" value="Genomic_DNA"/>
</dbReference>
<keyword evidence="2" id="KW-0472">Membrane</keyword>
<gene>
    <name evidence="4" type="ORF">A5634_15690</name>
</gene>
<dbReference type="InterPro" id="IPR007969">
    <property type="entry name" value="DUF732"/>
</dbReference>
<feature type="transmembrane region" description="Helical" evidence="2">
    <location>
        <begin position="56"/>
        <end position="77"/>
    </location>
</feature>
<evidence type="ECO:0000256" key="2">
    <source>
        <dbReference type="SAM" id="Phobius"/>
    </source>
</evidence>
<evidence type="ECO:0000313" key="4">
    <source>
        <dbReference type="EMBL" id="OBK30719.1"/>
    </source>
</evidence>
<comment type="caution">
    <text evidence="4">The sequence shown here is derived from an EMBL/GenBank/DDBJ whole genome shotgun (WGS) entry which is preliminary data.</text>
</comment>
<proteinExistence type="predicted"/>
<sequence>MSDPEDSANLAWSRGSEVPDVRDNPVNGGGNLGGSQHAPPESAESDQSWATAWTRAGALLLICLAVAMVIVVAGWMLSKNKPADTAAEPTATTAKATASASATTTTITSTADQDSRYLAALNEKGIEFSNPTVAVHNGKTVCQNLVAGQTVQQITAQFRSDSPDFSAQADNFVAISVRAYCPQYSKLVAAY</sequence>
<evidence type="ECO:0000313" key="5">
    <source>
        <dbReference type="Proteomes" id="UP000093928"/>
    </source>
</evidence>
<feature type="domain" description="DUF732" evidence="3">
    <location>
        <begin position="113"/>
        <end position="183"/>
    </location>
</feature>
<reference evidence="4 5" key="1">
    <citation type="submission" date="2016-06" db="EMBL/GenBank/DDBJ databases">
        <authorList>
            <person name="Kjaerup R.B."/>
            <person name="Dalgaard T.S."/>
            <person name="Juul-Madsen H.R."/>
        </authorList>
    </citation>
    <scope>NUCLEOTIDE SEQUENCE [LARGE SCALE GENOMIC DNA]</scope>
    <source>
        <strain evidence="4 5">1165133.8</strain>
    </source>
</reference>
<organism evidence="4 5">
    <name type="scientific">Mycobacterium asiaticum</name>
    <dbReference type="NCBI Taxonomy" id="1790"/>
    <lineage>
        <taxon>Bacteria</taxon>
        <taxon>Bacillati</taxon>
        <taxon>Actinomycetota</taxon>
        <taxon>Actinomycetes</taxon>
        <taxon>Mycobacteriales</taxon>
        <taxon>Mycobacteriaceae</taxon>
        <taxon>Mycobacterium</taxon>
    </lineage>
</organism>
<keyword evidence="2" id="KW-0812">Transmembrane</keyword>
<dbReference type="Proteomes" id="UP000093928">
    <property type="component" value="Unassembled WGS sequence"/>
</dbReference>
<name>A0A1A3PBP8_MYCAS</name>
<accession>A0A1A3PBP8</accession>
<dbReference type="Pfam" id="PF05305">
    <property type="entry name" value="DUF732"/>
    <property type="match status" value="1"/>
</dbReference>
<feature type="region of interest" description="Disordered" evidence="1">
    <location>
        <begin position="1"/>
        <end position="49"/>
    </location>
</feature>
<dbReference type="AlphaFoldDB" id="A0A1A3PBP8"/>